<name>A0A060C8N0_9ACTN</name>
<dbReference type="Gene3D" id="2.60.120.560">
    <property type="entry name" value="Exo-inulinase, domain 1"/>
    <property type="match status" value="1"/>
</dbReference>
<feature type="non-terminal residue" evidence="2">
    <location>
        <position position="120"/>
    </location>
</feature>
<accession>A0A060C8N0</accession>
<proteinExistence type="predicted"/>
<feature type="region of interest" description="Disordered" evidence="1">
    <location>
        <begin position="26"/>
        <end position="49"/>
    </location>
</feature>
<dbReference type="InterPro" id="IPR001286">
    <property type="entry name" value="Glyco_hydro_59"/>
</dbReference>
<dbReference type="EMBL" id="KF125664">
    <property type="protein sequence ID" value="AIA92993.1"/>
    <property type="molecule type" value="Genomic_DNA"/>
</dbReference>
<evidence type="ECO:0000313" key="2">
    <source>
        <dbReference type="EMBL" id="AIA92993.1"/>
    </source>
</evidence>
<feature type="compositionally biased region" description="Basic and acidic residues" evidence="1">
    <location>
        <begin position="32"/>
        <end position="49"/>
    </location>
</feature>
<reference evidence="2" key="1">
    <citation type="journal article" date="2013" name="Environ. Microbiol.">
        <title>Seasonally variable intestinal metagenomes of the red palm weevil (Rhynchophorus ferrugineus).</title>
        <authorList>
            <person name="Jia S."/>
            <person name="Zhang X."/>
            <person name="Zhang G."/>
            <person name="Yin A."/>
            <person name="Zhang S."/>
            <person name="Li F."/>
            <person name="Wang L."/>
            <person name="Zhao D."/>
            <person name="Yun Q."/>
            <person name="Tala"/>
            <person name="Wang J."/>
            <person name="Sun G."/>
            <person name="Baabdullah M."/>
            <person name="Yu X."/>
            <person name="Hu S."/>
            <person name="Al-Mssallem I.S."/>
            <person name="Yu J."/>
        </authorList>
    </citation>
    <scope>NUCLEOTIDE SEQUENCE</scope>
</reference>
<organism evidence="2">
    <name type="scientific">uncultured Catenulispora sp</name>
    <dbReference type="NCBI Taxonomy" id="487357"/>
    <lineage>
        <taxon>Bacteria</taxon>
        <taxon>Bacillati</taxon>
        <taxon>Actinomycetota</taxon>
        <taxon>Actinomycetes</taxon>
        <taxon>Catenulisporales</taxon>
        <taxon>Catenulisporaceae</taxon>
        <taxon>Catenulispora</taxon>
        <taxon>environmental samples</taxon>
    </lineage>
</organism>
<dbReference type="GO" id="GO:0006683">
    <property type="term" value="P:galactosylceramide catabolic process"/>
    <property type="evidence" value="ECO:0007669"/>
    <property type="project" value="InterPro"/>
</dbReference>
<evidence type="ECO:0000256" key="1">
    <source>
        <dbReference type="SAM" id="MobiDB-lite"/>
    </source>
</evidence>
<dbReference type="AlphaFoldDB" id="A0A060C8N0"/>
<dbReference type="PANTHER" id="PTHR15172">
    <property type="entry name" value="GALACTOCEREBROSIDASE"/>
    <property type="match status" value="1"/>
</dbReference>
<dbReference type="GO" id="GO:0005764">
    <property type="term" value="C:lysosome"/>
    <property type="evidence" value="ECO:0007669"/>
    <property type="project" value="TreeGrafter"/>
</dbReference>
<dbReference type="GO" id="GO:0016020">
    <property type="term" value="C:membrane"/>
    <property type="evidence" value="ECO:0007669"/>
    <property type="project" value="GOC"/>
</dbReference>
<sequence length="120" mass="13377">MFRLNDSANKAPLRLTLEPGHIYTLSTTRGQHKGDAHSDASVEERMPLPYREDFEDVGSMRLAPYFADVHGAFEAAPCSGGREGTCYRQVIEQEPILWHGAKMPPTTIIGDPLWSGDYEV</sequence>
<dbReference type="PANTHER" id="PTHR15172:SF1">
    <property type="entry name" value="GALACTOCEREBROSIDASE"/>
    <property type="match status" value="1"/>
</dbReference>
<protein>
    <submittedName>
        <fullName evidence="2">CAZy families CBM13|GH59 protein</fullName>
    </submittedName>
</protein>
<dbReference type="GO" id="GO:0004336">
    <property type="term" value="F:galactosylceramidase activity"/>
    <property type="evidence" value="ECO:0007669"/>
    <property type="project" value="InterPro"/>
</dbReference>